<proteinExistence type="predicted"/>
<protein>
    <submittedName>
        <fullName evidence="1">Uncharacterized protein</fullName>
    </submittedName>
</protein>
<organism evidence="1">
    <name type="scientific">Nothobranchius korthausae</name>
    <dbReference type="NCBI Taxonomy" id="1143690"/>
    <lineage>
        <taxon>Eukaryota</taxon>
        <taxon>Metazoa</taxon>
        <taxon>Chordata</taxon>
        <taxon>Craniata</taxon>
        <taxon>Vertebrata</taxon>
        <taxon>Euteleostomi</taxon>
        <taxon>Actinopterygii</taxon>
        <taxon>Neopterygii</taxon>
        <taxon>Teleostei</taxon>
        <taxon>Neoteleostei</taxon>
        <taxon>Acanthomorphata</taxon>
        <taxon>Ovalentaria</taxon>
        <taxon>Atherinomorphae</taxon>
        <taxon>Cyprinodontiformes</taxon>
        <taxon>Nothobranchiidae</taxon>
        <taxon>Nothobranchius</taxon>
    </lineage>
</organism>
<reference evidence="1" key="2">
    <citation type="submission" date="2016-06" db="EMBL/GenBank/DDBJ databases">
        <title>The genome of a short-lived fish provides insights into sex chromosome evolution and the genetic control of aging.</title>
        <authorList>
            <person name="Reichwald K."/>
            <person name="Felder M."/>
            <person name="Petzold A."/>
            <person name="Koch P."/>
            <person name="Groth M."/>
            <person name="Platzer M."/>
        </authorList>
    </citation>
    <scope>NUCLEOTIDE SEQUENCE</scope>
    <source>
        <tissue evidence="1">Brain</tissue>
    </source>
</reference>
<gene>
    <name evidence="1" type="primary">Nfu_g_1_024864</name>
</gene>
<dbReference type="EMBL" id="HAEB01002548">
    <property type="protein sequence ID" value="SBQ49075.1"/>
    <property type="molecule type" value="Transcribed_RNA"/>
</dbReference>
<evidence type="ECO:0000313" key="1">
    <source>
        <dbReference type="EMBL" id="SBQ49075.1"/>
    </source>
</evidence>
<name>A0A1A8EPI7_9TELE</name>
<feature type="non-terminal residue" evidence="1">
    <location>
        <position position="57"/>
    </location>
</feature>
<reference evidence="1" key="1">
    <citation type="submission" date="2016-05" db="EMBL/GenBank/DDBJ databases">
        <authorList>
            <person name="Lavstsen T."/>
            <person name="Jespersen J.S."/>
        </authorList>
    </citation>
    <scope>NUCLEOTIDE SEQUENCE</scope>
    <source>
        <tissue evidence="1">Brain</tissue>
    </source>
</reference>
<dbReference type="AlphaFoldDB" id="A0A1A8EPI7"/>
<accession>A0A1A8EPI7</accession>
<feature type="non-terminal residue" evidence="1">
    <location>
        <position position="1"/>
    </location>
</feature>
<sequence>SWISDHFPVLFTVELHCPVMKNAAPVWRRILDDTAVSDFSAALINSGVLDSSSDCVE</sequence>